<dbReference type="Proteomes" id="UP000036027">
    <property type="component" value="Unassembled WGS sequence"/>
</dbReference>
<keyword evidence="1" id="KW-0175">Coiled coil</keyword>
<evidence type="ECO:0000256" key="1">
    <source>
        <dbReference type="SAM" id="Coils"/>
    </source>
</evidence>
<gene>
    <name evidence="2" type="ORF">PL75_03615</name>
</gene>
<dbReference type="Gene3D" id="2.40.50.100">
    <property type="match status" value="1"/>
</dbReference>
<dbReference type="AlphaFoldDB" id="A0A0J0YT63"/>
<dbReference type="SUPFAM" id="SSF111369">
    <property type="entry name" value="HlyD-like secretion proteins"/>
    <property type="match status" value="1"/>
</dbReference>
<name>A0A0J0YT63_9NEIS</name>
<dbReference type="RefSeq" id="WP_047760547.1">
    <property type="nucleotide sequence ID" value="NZ_CP091510.1"/>
</dbReference>
<protein>
    <submittedName>
        <fullName evidence="2">Acriflavin resistance protein</fullName>
    </submittedName>
</protein>
<dbReference type="EMBL" id="JTDO01000004">
    <property type="protein sequence ID" value="KLT73314.1"/>
    <property type="molecule type" value="Genomic_DNA"/>
</dbReference>
<dbReference type="GO" id="GO:0005886">
    <property type="term" value="C:plasma membrane"/>
    <property type="evidence" value="ECO:0007669"/>
    <property type="project" value="TreeGrafter"/>
</dbReference>
<organism evidence="2 3">
    <name type="scientific">Neisseria arctica</name>
    <dbReference type="NCBI Taxonomy" id="1470200"/>
    <lineage>
        <taxon>Bacteria</taxon>
        <taxon>Pseudomonadati</taxon>
        <taxon>Pseudomonadota</taxon>
        <taxon>Betaproteobacteria</taxon>
        <taxon>Neisseriales</taxon>
        <taxon>Neisseriaceae</taxon>
        <taxon>Neisseria</taxon>
    </lineage>
</organism>
<dbReference type="PANTHER" id="PTHR30438:SF2">
    <property type="entry name" value="MEMBRANE PROTEIN"/>
    <property type="match status" value="1"/>
</dbReference>
<comment type="caution">
    <text evidence="2">The sequence shown here is derived from an EMBL/GenBank/DDBJ whole genome shotgun (WGS) entry which is preliminary data.</text>
</comment>
<keyword evidence="3" id="KW-1185">Reference proteome</keyword>
<dbReference type="STRING" id="1470200.PL75_03615"/>
<dbReference type="Gene3D" id="2.40.30.170">
    <property type="match status" value="1"/>
</dbReference>
<proteinExistence type="predicted"/>
<feature type="coiled-coil region" evidence="1">
    <location>
        <begin position="77"/>
        <end position="170"/>
    </location>
</feature>
<evidence type="ECO:0000313" key="2">
    <source>
        <dbReference type="EMBL" id="KLT73314.1"/>
    </source>
</evidence>
<dbReference type="PATRIC" id="fig|1470200.3.peg.1839"/>
<sequence length="326" mass="34653">MKKMFVVLVLAVLVLVGLYAYQQRNHNELPEGFSASNGRLELNRLDVASLYAGRIKAAPVDEGSYVKEGDILAELASESASSQLDAAKAQKQRAQEAVARADAEIQAYEQQRKVAGLELDNAQKLKRDGLVSDTEVAKRKAALDSATASLNAARAARAEARAAASAAQAQADGAASVSDDMVIRAPISGRVEYTIADAGSVIAAGSKVVSLLNPSDVSMNIFLPNAQMSPLKVGDEARIVLDNIDAVFPAKISFIATSAQFTPKAVETADERAKLMFKVRLKVPAEVALRYEGLLKGGMTGNGYVRTDAQAQWPANLAVRLPDVKN</sequence>
<dbReference type="OrthoDB" id="9778236at2"/>
<evidence type="ECO:0000313" key="3">
    <source>
        <dbReference type="Proteomes" id="UP000036027"/>
    </source>
</evidence>
<dbReference type="PANTHER" id="PTHR30438">
    <property type="entry name" value="36 KDA ANTIGEN-RELATED"/>
    <property type="match status" value="1"/>
</dbReference>
<accession>A0A0J0YT63</accession>
<reference evidence="2 3" key="1">
    <citation type="submission" date="2014-11" db="EMBL/GenBank/DDBJ databases">
        <title>Genome of a novel goose pathogen.</title>
        <authorList>
            <person name="Hansen C.M."/>
            <person name="Hueffer K."/>
            <person name="Choi S.C."/>
        </authorList>
    </citation>
    <scope>NUCLEOTIDE SEQUENCE [LARGE SCALE GENOMIC DNA]</scope>
    <source>
        <strain evidence="2 3">KH1503</strain>
    </source>
</reference>